<feature type="transmembrane region" description="Helical" evidence="1">
    <location>
        <begin position="127"/>
        <end position="150"/>
    </location>
</feature>
<feature type="transmembrane region" description="Helical" evidence="1">
    <location>
        <begin position="170"/>
        <end position="192"/>
    </location>
</feature>
<feature type="transmembrane region" description="Helical" evidence="1">
    <location>
        <begin position="90"/>
        <end position="115"/>
    </location>
</feature>
<dbReference type="RefSeq" id="WP_386731751.1">
    <property type="nucleotide sequence ID" value="NZ_JBHSTP010000003.1"/>
</dbReference>
<reference evidence="3" key="1">
    <citation type="journal article" date="2019" name="Int. J. Syst. Evol. Microbiol.">
        <title>The Global Catalogue of Microorganisms (GCM) 10K type strain sequencing project: providing services to taxonomists for standard genome sequencing and annotation.</title>
        <authorList>
            <consortium name="The Broad Institute Genomics Platform"/>
            <consortium name="The Broad Institute Genome Sequencing Center for Infectious Disease"/>
            <person name="Wu L."/>
            <person name="Ma J."/>
        </authorList>
    </citation>
    <scope>NUCLEOTIDE SEQUENCE [LARGE SCALE GENOMIC DNA]</scope>
    <source>
        <strain evidence="3">CCUG 43304</strain>
    </source>
</reference>
<dbReference type="EMBL" id="JBHSTP010000003">
    <property type="protein sequence ID" value="MFC6356774.1"/>
    <property type="molecule type" value="Genomic_DNA"/>
</dbReference>
<gene>
    <name evidence="2" type="ORF">ACFQB0_11725</name>
</gene>
<sequence>MPDTSRINGISRGDRASLALTIGGGIVAGVVTIVLLAQRILEIVPNRDVPVPAQFIQTPAELPIGPGGSLVAVSVDEATIRVSDMPGITVFALVASAIVTAVTICAILACVCLFCRNLIRGEAFSRANIRLVMIAAMTIMIGWAVGNLFAWISLNGAFAALSEHGYDNPIFLSFTPTPLFVAIALGAIGVAFQIGAKLQRETEGLV</sequence>
<evidence type="ECO:0000313" key="3">
    <source>
        <dbReference type="Proteomes" id="UP001596306"/>
    </source>
</evidence>
<comment type="caution">
    <text evidence="2">The sequence shown here is derived from an EMBL/GenBank/DDBJ whole genome shotgun (WGS) entry which is preliminary data.</text>
</comment>
<feature type="transmembrane region" description="Helical" evidence="1">
    <location>
        <begin position="16"/>
        <end position="37"/>
    </location>
</feature>
<keyword evidence="1" id="KW-0472">Membrane</keyword>
<keyword evidence="3" id="KW-1185">Reference proteome</keyword>
<accession>A0ABW1VFU8</accession>
<keyword evidence="1" id="KW-1133">Transmembrane helix</keyword>
<dbReference type="Proteomes" id="UP001596306">
    <property type="component" value="Unassembled WGS sequence"/>
</dbReference>
<name>A0ABW1VFU8_9MICO</name>
<evidence type="ECO:0000313" key="2">
    <source>
        <dbReference type="EMBL" id="MFC6356774.1"/>
    </source>
</evidence>
<protein>
    <submittedName>
        <fullName evidence="2">DUF2975 domain-containing protein</fullName>
    </submittedName>
</protein>
<proteinExistence type="predicted"/>
<organism evidence="2 3">
    <name type="scientific">Luethyella okanaganae</name>
    <dbReference type="NCBI Taxonomy" id="69372"/>
    <lineage>
        <taxon>Bacteria</taxon>
        <taxon>Bacillati</taxon>
        <taxon>Actinomycetota</taxon>
        <taxon>Actinomycetes</taxon>
        <taxon>Micrococcales</taxon>
        <taxon>Microbacteriaceae</taxon>
        <taxon>Luethyella</taxon>
    </lineage>
</organism>
<evidence type="ECO:0000256" key="1">
    <source>
        <dbReference type="SAM" id="Phobius"/>
    </source>
</evidence>
<keyword evidence="1" id="KW-0812">Transmembrane</keyword>